<evidence type="ECO:0000313" key="2">
    <source>
        <dbReference type="Proteomes" id="UP000226269"/>
    </source>
</evidence>
<proteinExistence type="predicted"/>
<keyword evidence="2" id="KW-1185">Reference proteome</keyword>
<sequence>MAKNKTLTIYNSDRYFNIHTKDKKEISKSIKITHANEEDIEKNLDKVATKSSRYILKDDNTYMLFNEKYNNDRLIEKVCKHGGGVYYYTDSIIPYYVFKDLSTNQNSAVVYKMRERFSDKEIDNIALSFMGTKVIIDISIVLPYVNPYEIIRNLHPIKTNVDEVHLTFPKIRTIEEKQKKFYDFDGEGYVLKPEYKIDFAERIRVSLSVWKMYIYILTSEEDHQDVTNEITKLKKQKNVKLQV</sequence>
<name>W5R8S8_9CAUD</name>
<gene>
    <name evidence="1" type="ORF">SEP1_066</name>
</gene>
<dbReference type="Proteomes" id="UP000226269">
    <property type="component" value="Segment"/>
</dbReference>
<accession>W5R8S8</accession>
<dbReference type="EMBL" id="KF021268">
    <property type="protein sequence ID" value="AGR48193.1"/>
    <property type="molecule type" value="Genomic_DNA"/>
</dbReference>
<reference evidence="1 2" key="1">
    <citation type="journal article" date="2014" name="J. Gen. Virol.">
        <title>Isolation and characterization of a new Staphylococcus epidermidis broad-spectrum bacteriophage.</title>
        <authorList>
            <person name="Melo L.D."/>
            <person name="Sillankorva S."/>
            <person name="Ackermann H.W."/>
            <person name="Kropinski A.M."/>
            <person name="Azeredo J."/>
            <person name="Cerca N."/>
        </authorList>
    </citation>
    <scope>NUCLEOTIDE SEQUENCE [LARGE SCALE GENOMIC DNA]</scope>
</reference>
<organism evidence="1 2">
    <name type="scientific">Staphylococcus phage phiIBB-SEP1</name>
    <dbReference type="NCBI Taxonomy" id="1340769"/>
    <lineage>
        <taxon>Viruses</taxon>
        <taxon>Duplodnaviria</taxon>
        <taxon>Heunggongvirae</taxon>
        <taxon>Uroviricota</taxon>
        <taxon>Caudoviricetes</taxon>
        <taxon>Herelleviridae</taxon>
        <taxon>Twortvirinae</taxon>
        <taxon>Sepunavirus</taxon>
        <taxon>Sepunavirus SEP1</taxon>
    </lineage>
</organism>
<protein>
    <submittedName>
        <fullName evidence="1">Uncharacterized protein</fullName>
    </submittedName>
</protein>
<evidence type="ECO:0000313" key="1">
    <source>
        <dbReference type="EMBL" id="AGR48193.1"/>
    </source>
</evidence>